<dbReference type="Ensembl" id="ENSNBRT00000017131.1">
    <property type="protein sequence ID" value="ENSNBRP00000016681.1"/>
    <property type="gene ID" value="ENSNBRG00000012890.1"/>
</dbReference>
<dbReference type="Bgee" id="ENSNBRG00000012890">
    <property type="expression patterns" value="Expressed in camera-type eye and 6 other cell types or tissues"/>
</dbReference>
<accession>A0A3Q4H4R0</accession>
<reference evidence="2" key="2">
    <citation type="submission" date="2025-09" db="UniProtKB">
        <authorList>
            <consortium name="Ensembl"/>
        </authorList>
    </citation>
    <scope>IDENTIFICATION</scope>
</reference>
<name>A0A3Q4H4R0_NEOBR</name>
<reference evidence="2" key="1">
    <citation type="submission" date="2025-08" db="UniProtKB">
        <authorList>
            <consortium name="Ensembl"/>
        </authorList>
    </citation>
    <scope>IDENTIFICATION</scope>
</reference>
<dbReference type="Proteomes" id="UP000261580">
    <property type="component" value="Unassembled WGS sequence"/>
</dbReference>
<protein>
    <submittedName>
        <fullName evidence="2">Uncharacterized protein</fullName>
    </submittedName>
</protein>
<proteinExistence type="predicted"/>
<feature type="region of interest" description="Disordered" evidence="1">
    <location>
        <begin position="1"/>
        <end position="35"/>
    </location>
</feature>
<evidence type="ECO:0000256" key="1">
    <source>
        <dbReference type="SAM" id="MobiDB-lite"/>
    </source>
</evidence>
<evidence type="ECO:0000313" key="2">
    <source>
        <dbReference type="Ensembl" id="ENSNBRP00000016681.1"/>
    </source>
</evidence>
<dbReference type="AlphaFoldDB" id="A0A3Q4H4R0"/>
<keyword evidence="3" id="KW-1185">Reference proteome</keyword>
<organism evidence="2 3">
    <name type="scientific">Neolamprologus brichardi</name>
    <name type="common">Fairy cichlid</name>
    <name type="synonym">Lamprologus brichardi</name>
    <dbReference type="NCBI Taxonomy" id="32507"/>
    <lineage>
        <taxon>Eukaryota</taxon>
        <taxon>Metazoa</taxon>
        <taxon>Chordata</taxon>
        <taxon>Craniata</taxon>
        <taxon>Vertebrata</taxon>
        <taxon>Euteleostomi</taxon>
        <taxon>Actinopterygii</taxon>
        <taxon>Neopterygii</taxon>
        <taxon>Teleostei</taxon>
        <taxon>Neoteleostei</taxon>
        <taxon>Acanthomorphata</taxon>
        <taxon>Ovalentaria</taxon>
        <taxon>Cichlomorphae</taxon>
        <taxon>Cichliformes</taxon>
        <taxon>Cichlidae</taxon>
        <taxon>African cichlids</taxon>
        <taxon>Pseudocrenilabrinae</taxon>
        <taxon>Lamprologini</taxon>
        <taxon>Neolamprologus</taxon>
    </lineage>
</organism>
<sequence>MSPCRHGYQRGGGKACENAAGESSNRRKTKTKKPLNAFHREQKKEQQLPLHESSHQVAGRFVSMFPICFPFPLVKT</sequence>
<evidence type="ECO:0000313" key="3">
    <source>
        <dbReference type="Proteomes" id="UP000261580"/>
    </source>
</evidence>